<dbReference type="SFLD" id="SFLDG01018">
    <property type="entry name" value="Squalene/Phytoene_Synthase_Lik"/>
    <property type="match status" value="1"/>
</dbReference>
<dbReference type="Pfam" id="PF00494">
    <property type="entry name" value="SQS_PSY"/>
    <property type="match status" value="1"/>
</dbReference>
<dbReference type="PROSITE" id="PS01044">
    <property type="entry name" value="SQUALEN_PHYTOEN_SYN_1"/>
    <property type="match status" value="1"/>
</dbReference>
<sequence length="462" mass="53343">MGAISVLLRHPFDVFPLLRVKKMADEAKKLPKEENLAFCYDMLNKVSRSFAIVIQQLDEELRDAVCIFYLVLRALDTIEDDMAIDNAEKVPQLLKFHEDIYDPEYKHLTCGEKHYKTLMVEYPKVTNVFLRLKKPYKDVIADITRRMGKGMADFIESEVNTLKDWDVYCHYVAGLVGIGLSDLWAGSKLEEKKFKTEMEDLSNAMGLFLQKTNIVRDYLEDIQEIPRPRMFWPRVVWGKYATSLDDLQYKKNRTNAVHCLNELITNALTHACDSLEYMSRVKTPSIFRFCAIPQVMAIATLAECYDNGKVFEGVVKIRRGLSARIMLSSNDTYQIGQGFKHFVKILKNKVRKEDPNRKETMRLCDLATEKAQEMIDSSDRGKLEKLRNANNDQPLSMGVKVGLLTLFGGYAAYAFNLEQMRESMGLNPKNGARWVDQMQQVFAVMGVLFVMFLMYSTRRTRR</sequence>
<evidence type="ECO:0000256" key="5">
    <source>
        <dbReference type="ARBA" id="ARBA00022516"/>
    </source>
</evidence>
<dbReference type="InterPro" id="IPR006449">
    <property type="entry name" value="Squal_synth-like"/>
</dbReference>
<dbReference type="GO" id="GO:0055056">
    <property type="term" value="F:D-glucose transmembrane transporter activity"/>
    <property type="evidence" value="ECO:0007669"/>
    <property type="project" value="UniProtKB-UniRule"/>
</dbReference>
<dbReference type="InterPro" id="IPR008949">
    <property type="entry name" value="Isoprenoid_synthase_dom_sf"/>
</dbReference>
<evidence type="ECO:0000256" key="9">
    <source>
        <dbReference type="ARBA" id="ARBA00023098"/>
    </source>
</evidence>
<dbReference type="STRING" id="41875.K8EGB0"/>
<dbReference type="GO" id="GO:0008610">
    <property type="term" value="P:lipid biosynthetic process"/>
    <property type="evidence" value="ECO:0007669"/>
    <property type="project" value="InterPro"/>
</dbReference>
<dbReference type="CDD" id="cd00683">
    <property type="entry name" value="Trans_IPPS_HH"/>
    <property type="match status" value="1"/>
</dbReference>
<evidence type="ECO:0000256" key="7">
    <source>
        <dbReference type="ARBA" id="ARBA00022692"/>
    </source>
</evidence>
<keyword evidence="10 11" id="KW-0472">Membrane</keyword>
<keyword evidence="5" id="KW-0444">Lipid biosynthesis</keyword>
<dbReference type="InterPro" id="IPR019845">
    <property type="entry name" value="Squalene/phytoene_synthase_CS"/>
</dbReference>
<dbReference type="FunFam" id="1.10.600.10:FF:000003">
    <property type="entry name" value="Farnesyl-diphosphate farnesyltransferase 1"/>
    <property type="match status" value="1"/>
</dbReference>
<feature type="transmembrane region" description="Helical" evidence="11">
    <location>
        <begin position="397"/>
        <end position="417"/>
    </location>
</feature>
<dbReference type="eggNOG" id="KOG1459">
    <property type="taxonomic scope" value="Eukaryota"/>
</dbReference>
<evidence type="ECO:0000256" key="10">
    <source>
        <dbReference type="ARBA" id="ARBA00023136"/>
    </source>
</evidence>
<dbReference type="PANTHER" id="PTHR11626">
    <property type="entry name" value="FARNESYL-DIPHOSPHATE FARNESYLTRANSFERASE"/>
    <property type="match status" value="1"/>
</dbReference>
<dbReference type="Gene3D" id="1.10.600.10">
    <property type="entry name" value="Farnesyl Diphosphate Synthase"/>
    <property type="match status" value="1"/>
</dbReference>
<name>K8EGB0_9CHLO</name>
<dbReference type="AlphaFoldDB" id="K8EGB0"/>
<proteinExistence type="inferred from homology"/>
<dbReference type="GO" id="GO:0051996">
    <property type="term" value="F:squalene synthase [NAD(P)H] activity"/>
    <property type="evidence" value="ECO:0007669"/>
    <property type="project" value="UniProtKB-UniRule"/>
</dbReference>
<evidence type="ECO:0000256" key="4">
    <source>
        <dbReference type="ARBA" id="ARBA00012373"/>
    </source>
</evidence>
<dbReference type="EC" id="2.5.1.21" evidence="4 11"/>
<comment type="catalytic activity">
    <reaction evidence="11">
        <text>2 (2E,6E)-farnesyl diphosphate + NADPH + H(+) = squalene + 2 diphosphate + NADP(+)</text>
        <dbReference type="Rhea" id="RHEA:32295"/>
        <dbReference type="ChEBI" id="CHEBI:15378"/>
        <dbReference type="ChEBI" id="CHEBI:15440"/>
        <dbReference type="ChEBI" id="CHEBI:33019"/>
        <dbReference type="ChEBI" id="CHEBI:57783"/>
        <dbReference type="ChEBI" id="CHEBI:58349"/>
        <dbReference type="ChEBI" id="CHEBI:175763"/>
        <dbReference type="EC" id="2.5.1.21"/>
    </reaction>
</comment>
<keyword evidence="6 11" id="KW-0808">Transferase</keyword>
<evidence type="ECO:0000256" key="1">
    <source>
        <dbReference type="ARBA" id="ARBA00001946"/>
    </source>
</evidence>
<dbReference type="KEGG" id="bpg:Bathy06g04270"/>
<dbReference type="SFLD" id="SFLDS00005">
    <property type="entry name" value="Isoprenoid_Synthase_Type_I"/>
    <property type="match status" value="1"/>
</dbReference>
<dbReference type="EMBL" id="FO082273">
    <property type="protein sequence ID" value="CCO17009.1"/>
    <property type="molecule type" value="Genomic_DNA"/>
</dbReference>
<evidence type="ECO:0000313" key="12">
    <source>
        <dbReference type="EMBL" id="CCO17009.1"/>
    </source>
</evidence>
<comment type="cofactor">
    <cofactor evidence="1 11">
        <name>Mg(2+)</name>
        <dbReference type="ChEBI" id="CHEBI:18420"/>
    </cofactor>
</comment>
<evidence type="ECO:0000256" key="11">
    <source>
        <dbReference type="RuleBase" id="RU368088"/>
    </source>
</evidence>
<dbReference type="NCBIfam" id="TIGR01559">
    <property type="entry name" value="squal_synth"/>
    <property type="match status" value="1"/>
</dbReference>
<dbReference type="InterPro" id="IPR033904">
    <property type="entry name" value="Trans_IPPS_HH"/>
</dbReference>
<dbReference type="PANTHER" id="PTHR11626:SF2">
    <property type="entry name" value="SQUALENE SYNTHASE"/>
    <property type="match status" value="1"/>
</dbReference>
<comment type="function">
    <text evidence="11">Catalyzes the condensation of 2 farnesyl pyrophosphate (FPP) moieties to form squalene.</text>
</comment>
<organism evidence="12 13">
    <name type="scientific">Bathycoccus prasinos</name>
    <dbReference type="NCBI Taxonomy" id="41875"/>
    <lineage>
        <taxon>Eukaryota</taxon>
        <taxon>Viridiplantae</taxon>
        <taxon>Chlorophyta</taxon>
        <taxon>Mamiellophyceae</taxon>
        <taxon>Mamiellales</taxon>
        <taxon>Bathycoccaceae</taxon>
        <taxon>Bathycoccus</taxon>
    </lineage>
</organism>
<keyword evidence="13" id="KW-1185">Reference proteome</keyword>
<evidence type="ECO:0000256" key="2">
    <source>
        <dbReference type="ARBA" id="ARBA00004370"/>
    </source>
</evidence>
<dbReference type="GeneID" id="19015408"/>
<dbReference type="Proteomes" id="UP000198341">
    <property type="component" value="Chromosome 6"/>
</dbReference>
<accession>K8EGB0</accession>
<comment type="subcellular location">
    <subcellularLocation>
        <location evidence="2">Membrane</location>
    </subcellularLocation>
</comment>
<reference evidence="12 13" key="1">
    <citation type="submission" date="2011-10" db="EMBL/GenBank/DDBJ databases">
        <authorList>
            <person name="Genoscope - CEA"/>
        </authorList>
    </citation>
    <scope>NUCLEOTIDE SEQUENCE [LARGE SCALE GENOMIC DNA]</scope>
    <source>
        <strain evidence="12 13">RCC 1105</strain>
    </source>
</reference>
<keyword evidence="9" id="KW-0443">Lipid metabolism</keyword>
<evidence type="ECO:0000313" key="13">
    <source>
        <dbReference type="Proteomes" id="UP000198341"/>
    </source>
</evidence>
<dbReference type="InterPro" id="IPR044844">
    <property type="entry name" value="Trans_IPPS_euk-type"/>
</dbReference>
<evidence type="ECO:0000256" key="6">
    <source>
        <dbReference type="ARBA" id="ARBA00022679"/>
    </source>
</evidence>
<dbReference type="GO" id="GO:0045338">
    <property type="term" value="P:farnesyl diphosphate metabolic process"/>
    <property type="evidence" value="ECO:0007669"/>
    <property type="project" value="InterPro"/>
</dbReference>
<dbReference type="RefSeq" id="XP_007512409.1">
    <property type="nucleotide sequence ID" value="XM_007512347.1"/>
</dbReference>
<protein>
    <recommendedName>
        <fullName evidence="4 11">Squalene synthase</fullName>
        <ecNumber evidence="4 11">2.5.1.21</ecNumber>
    </recommendedName>
</protein>
<feature type="transmembrane region" description="Helical" evidence="11">
    <location>
        <begin position="437"/>
        <end position="455"/>
    </location>
</feature>
<comment type="catalytic activity">
    <reaction evidence="11">
        <text>2 (2E,6E)-farnesyl diphosphate + NADH + H(+) = squalene + 2 diphosphate + NAD(+)</text>
        <dbReference type="Rhea" id="RHEA:32299"/>
        <dbReference type="ChEBI" id="CHEBI:15378"/>
        <dbReference type="ChEBI" id="CHEBI:15440"/>
        <dbReference type="ChEBI" id="CHEBI:33019"/>
        <dbReference type="ChEBI" id="CHEBI:57540"/>
        <dbReference type="ChEBI" id="CHEBI:57945"/>
        <dbReference type="ChEBI" id="CHEBI:175763"/>
        <dbReference type="EC" id="2.5.1.21"/>
    </reaction>
</comment>
<dbReference type="OrthoDB" id="431150at2759"/>
<dbReference type="GO" id="GO:0005789">
    <property type="term" value="C:endoplasmic reticulum membrane"/>
    <property type="evidence" value="ECO:0007669"/>
    <property type="project" value="TreeGrafter"/>
</dbReference>
<keyword evidence="8 11" id="KW-1133">Transmembrane helix</keyword>
<evidence type="ECO:0000256" key="3">
    <source>
        <dbReference type="ARBA" id="ARBA00006251"/>
    </source>
</evidence>
<gene>
    <name evidence="12" type="ORF">Bathy06g04270</name>
</gene>
<evidence type="ECO:0000256" key="8">
    <source>
        <dbReference type="ARBA" id="ARBA00022989"/>
    </source>
</evidence>
<dbReference type="InterPro" id="IPR002060">
    <property type="entry name" value="Squ/phyt_synthse"/>
</dbReference>
<dbReference type="PROSITE" id="PS01045">
    <property type="entry name" value="SQUALEN_PHYTOEN_SYN_2"/>
    <property type="match status" value="1"/>
</dbReference>
<keyword evidence="7 11" id="KW-0812">Transmembrane</keyword>
<comment type="similarity">
    <text evidence="3 11">Belongs to the phytoene/squalene synthase family.</text>
</comment>
<dbReference type="SUPFAM" id="SSF48576">
    <property type="entry name" value="Terpenoid synthases"/>
    <property type="match status" value="1"/>
</dbReference>